<reference evidence="1 2" key="1">
    <citation type="journal article" date="2021" name="J. Hered.">
        <title>A chromosome-level genome assembly of the parasitoid wasp, Cotesia glomerata (Hymenoptera: Braconidae).</title>
        <authorList>
            <person name="Pinto B.J."/>
            <person name="Weis J.J."/>
            <person name="Gamble T."/>
            <person name="Ode P.J."/>
            <person name="Paul R."/>
            <person name="Zaspel J.M."/>
        </authorList>
    </citation>
    <scope>NUCLEOTIDE SEQUENCE [LARGE SCALE GENOMIC DNA]</scope>
    <source>
        <strain evidence="1">CgM1</strain>
    </source>
</reference>
<organism evidence="1 2">
    <name type="scientific">Cotesia glomerata</name>
    <name type="common">Lepidopteran parasitic wasp</name>
    <name type="synonym">Apanteles glomeratus</name>
    <dbReference type="NCBI Taxonomy" id="32391"/>
    <lineage>
        <taxon>Eukaryota</taxon>
        <taxon>Metazoa</taxon>
        <taxon>Ecdysozoa</taxon>
        <taxon>Arthropoda</taxon>
        <taxon>Hexapoda</taxon>
        <taxon>Insecta</taxon>
        <taxon>Pterygota</taxon>
        <taxon>Neoptera</taxon>
        <taxon>Endopterygota</taxon>
        <taxon>Hymenoptera</taxon>
        <taxon>Apocrita</taxon>
        <taxon>Ichneumonoidea</taxon>
        <taxon>Braconidae</taxon>
        <taxon>Microgastrinae</taxon>
        <taxon>Cotesia</taxon>
    </lineage>
</organism>
<dbReference type="Proteomes" id="UP000826195">
    <property type="component" value="Unassembled WGS sequence"/>
</dbReference>
<evidence type="ECO:0000313" key="2">
    <source>
        <dbReference type="Proteomes" id="UP000826195"/>
    </source>
</evidence>
<accession>A0AAV7HYH9</accession>
<proteinExistence type="predicted"/>
<keyword evidence="2" id="KW-1185">Reference proteome</keyword>
<protein>
    <submittedName>
        <fullName evidence="1">Uncharacterized protein</fullName>
    </submittedName>
</protein>
<dbReference type="EMBL" id="JAHXZJ010002982">
    <property type="protein sequence ID" value="KAH0535758.1"/>
    <property type="molecule type" value="Genomic_DNA"/>
</dbReference>
<name>A0AAV7HYH9_COTGL</name>
<evidence type="ECO:0000313" key="1">
    <source>
        <dbReference type="EMBL" id="KAH0535758.1"/>
    </source>
</evidence>
<dbReference type="AlphaFoldDB" id="A0AAV7HYH9"/>
<comment type="caution">
    <text evidence="1">The sequence shown here is derived from an EMBL/GenBank/DDBJ whole genome shotgun (WGS) entry which is preliminary data.</text>
</comment>
<sequence length="109" mass="12408">MIRYLLFNGTGRIHMRKSQEVRLASLTPRNTCVVNIFRQFSPGRCCVDRGRLSQRSPPIPYPWLLLMIVLFITSEATSATSLSPASVLYILDTLQTFFVISTLKGRRLC</sequence>
<gene>
    <name evidence="1" type="ORF">KQX54_018990</name>
</gene>